<proteinExistence type="predicted"/>
<dbReference type="OrthoDB" id="427480at2759"/>
<gene>
    <name evidence="2" type="ORF">BWQ96_07385</name>
</gene>
<evidence type="ECO:0000313" key="3">
    <source>
        <dbReference type="Proteomes" id="UP000247409"/>
    </source>
</evidence>
<organism evidence="2 3">
    <name type="scientific">Gracilariopsis chorda</name>
    <dbReference type="NCBI Taxonomy" id="448386"/>
    <lineage>
        <taxon>Eukaryota</taxon>
        <taxon>Rhodophyta</taxon>
        <taxon>Florideophyceae</taxon>
        <taxon>Rhodymeniophycidae</taxon>
        <taxon>Gracilariales</taxon>
        <taxon>Gracilariaceae</taxon>
        <taxon>Gracilariopsis</taxon>
    </lineage>
</organism>
<name>A0A2V3ILF2_9FLOR</name>
<evidence type="ECO:0000313" key="2">
    <source>
        <dbReference type="EMBL" id="PXF42877.1"/>
    </source>
</evidence>
<dbReference type="AlphaFoldDB" id="A0A2V3ILF2"/>
<dbReference type="Proteomes" id="UP000247409">
    <property type="component" value="Unassembled WGS sequence"/>
</dbReference>
<feature type="signal peptide" evidence="1">
    <location>
        <begin position="1"/>
        <end position="24"/>
    </location>
</feature>
<evidence type="ECO:0000256" key="1">
    <source>
        <dbReference type="SAM" id="SignalP"/>
    </source>
</evidence>
<keyword evidence="1" id="KW-0732">Signal</keyword>
<reference evidence="2 3" key="1">
    <citation type="journal article" date="2018" name="Mol. Biol. Evol.">
        <title>Analysis of the draft genome of the red seaweed Gracilariopsis chorda provides insights into genome size evolution in Rhodophyta.</title>
        <authorList>
            <person name="Lee J."/>
            <person name="Yang E.C."/>
            <person name="Graf L."/>
            <person name="Yang J.H."/>
            <person name="Qiu H."/>
            <person name="Zel Zion U."/>
            <person name="Chan C.X."/>
            <person name="Stephens T.G."/>
            <person name="Weber A.P.M."/>
            <person name="Boo G.H."/>
            <person name="Boo S.M."/>
            <person name="Kim K.M."/>
            <person name="Shin Y."/>
            <person name="Jung M."/>
            <person name="Lee S.J."/>
            <person name="Yim H.S."/>
            <person name="Lee J.H."/>
            <person name="Bhattacharya D."/>
            <person name="Yoon H.S."/>
        </authorList>
    </citation>
    <scope>NUCLEOTIDE SEQUENCE [LARGE SCALE GENOMIC DNA]</scope>
    <source>
        <strain evidence="2 3">SKKU-2015</strain>
        <tissue evidence="2">Whole body</tissue>
    </source>
</reference>
<keyword evidence="3" id="KW-1185">Reference proteome</keyword>
<feature type="chain" id="PRO_5016157276" evidence="1">
    <location>
        <begin position="25"/>
        <end position="77"/>
    </location>
</feature>
<accession>A0A2V3ILF2</accession>
<comment type="caution">
    <text evidence="2">The sequence shown here is derived from an EMBL/GenBank/DDBJ whole genome shotgun (WGS) entry which is preliminary data.</text>
</comment>
<sequence length="77" mass="8844">MNLMPPGFANFFSVLLLNHTWSFAKQLGTDICVRMTLEEFGGIRDDLKEDSLKSHADISHFVEQIPDELIPVFKMNF</sequence>
<dbReference type="EMBL" id="NBIV01000146">
    <property type="protein sequence ID" value="PXF42877.1"/>
    <property type="molecule type" value="Genomic_DNA"/>
</dbReference>
<protein>
    <submittedName>
        <fullName evidence="2">Uncharacterized protein</fullName>
    </submittedName>
</protein>